<comment type="caution">
    <text evidence="1">The sequence shown here is derived from an EMBL/GenBank/DDBJ whole genome shotgun (WGS) entry which is preliminary data.</text>
</comment>
<reference evidence="1 2" key="1">
    <citation type="submission" date="2017-07" db="EMBL/GenBank/DDBJ databases">
        <title>Isolation and whole genome analysis of endospore-forming bacteria from heroin.</title>
        <authorList>
            <person name="Kalinowski J."/>
            <person name="Ahrens B."/>
            <person name="Al-Dilaimi A."/>
            <person name="Winkler A."/>
            <person name="Wibberg D."/>
            <person name="Schleenbecker U."/>
            <person name="Ruckert C."/>
            <person name="Wolfel R."/>
            <person name="Grass G."/>
        </authorList>
    </citation>
    <scope>NUCLEOTIDE SEQUENCE [LARGE SCALE GENOMIC DNA]</scope>
    <source>
        <strain evidence="1 2">7528</strain>
    </source>
</reference>
<gene>
    <name evidence="1" type="ORF">CHH64_07420</name>
</gene>
<organism evidence="1 2">
    <name type="scientific">Terribacillus saccharophilus</name>
    <dbReference type="NCBI Taxonomy" id="361277"/>
    <lineage>
        <taxon>Bacteria</taxon>
        <taxon>Bacillati</taxon>
        <taxon>Bacillota</taxon>
        <taxon>Bacilli</taxon>
        <taxon>Bacillales</taxon>
        <taxon>Bacillaceae</taxon>
        <taxon>Terribacillus</taxon>
    </lineage>
</organism>
<dbReference type="EMBL" id="NPBV01000008">
    <property type="protein sequence ID" value="PAD21648.1"/>
    <property type="molecule type" value="Genomic_DNA"/>
</dbReference>
<evidence type="ECO:0000313" key="1">
    <source>
        <dbReference type="EMBL" id="PAD21648.1"/>
    </source>
</evidence>
<sequence length="306" mass="35665">MNNSNILSLAEKLHDFYKTNVDKLFANAFKTSPEAFRFYNLKDVKLNIVQFDKSLFPRNNILMYIIQKKDSNLEIEYNDLTAEEYYVDFADHHTSEFKEAVLDNEGIIDKRDIIFVEELSYLENRWNEDNEVFKAHIDIHNDLYFTQMQRLASQEAREYQTHINQSANYYARNAYKYAYSALDLGPVIEKVNDADFEYQLDEAIAAYDHSLYMASTACLGVSLETLCKILLEKNGKAINDNEPTMLSKLADRLYRGNIISKRFKARLDVCYKLRNLSSHTSPGMVIKEDCHTIIGTIHEIVNTYFD</sequence>
<dbReference type="AlphaFoldDB" id="A0A268AC19"/>
<evidence type="ECO:0008006" key="3">
    <source>
        <dbReference type="Google" id="ProtNLM"/>
    </source>
</evidence>
<name>A0A268AC19_9BACI</name>
<protein>
    <recommendedName>
        <fullName evidence="3">DUF4145 domain-containing protein</fullName>
    </recommendedName>
</protein>
<accession>A0A268AC19</accession>
<proteinExistence type="predicted"/>
<evidence type="ECO:0000313" key="2">
    <source>
        <dbReference type="Proteomes" id="UP000216013"/>
    </source>
</evidence>
<dbReference type="Proteomes" id="UP000216013">
    <property type="component" value="Unassembled WGS sequence"/>
</dbReference>